<name>A0ABU9AQW9_9BACT</name>
<evidence type="ECO:0000259" key="1">
    <source>
        <dbReference type="Pfam" id="PF00535"/>
    </source>
</evidence>
<reference evidence="2 3" key="1">
    <citation type="submission" date="2024-04" db="EMBL/GenBank/DDBJ databases">
        <title>Luteolibacter sp. isolated from soil.</title>
        <authorList>
            <person name="An J."/>
        </authorList>
    </citation>
    <scope>NUCLEOTIDE SEQUENCE [LARGE SCALE GENOMIC DNA]</scope>
    <source>
        <strain evidence="2 3">Y139</strain>
    </source>
</reference>
<dbReference type="EMBL" id="JBBUKT010000002">
    <property type="protein sequence ID" value="MEK7950061.1"/>
    <property type="molecule type" value="Genomic_DNA"/>
</dbReference>
<sequence length="869" mass="98175">MLLPILPLDYELASPGDVEVGPDYRAARVFVRWHGVPIAVIQVPVVSGKVRSRDVGLRIMARQQARLGREMARRALINNGILEPLDVRKHGPDPEAPNSASTISVAVCTRDRPEDMKKCLASLAALRVKPLEVIIVDNAPATEATKELVQNHFPQFRYVREETPGLDHARNRAIVEAKGAIIAYTDDDVMVDPDWIGALGRVFAEDPSIGLVTGLIEPAELETEAQALFERYGGFGRGCARTYLQSAAPGAPMPWNLVGAGQLGAGANMAIRRELFDRIGHFDPALDVGTPTLGGGDHEIFFRCIRSGMICLYEPTAIVRHRHRRTIAELSKLLYSYGHATRCFFDREADEFPEDRAGVKKLASWWWRHWAWERFKRSWWSPTWFPLELVNREIKGYWDARKGGYTKARRKIVADEAKRPDTFRIAPVVHGPPKTGLAVVDVSKPLPTLNQDSSKDTLEVLVQWRDKPLGRMHLNCKRTPIVPSRLADEISRIFWWQIVTLGDESPDIIWARHMTHLQDLVQPEQGPDHPLSDEIGVSLVICTCDRPDDLRRCLTSLKTLETKRRVQVIVVDNRPGRPGTREVLRDFPDVELVEESRPGSSYARNAGLAAAREEIVAMTDDDMVVSPHWLERLVEPFSRADVAAVTGNTLPASLETEAELLFEAYGGFCRGYHGREYDEYWFHYWKRRATPTWQLGGTGNMALRRSLFDDPQIGPFEEALGAGVPAGVGEDTMWFYQALRAGHVILYEAAAVAWHHHRITHKALHQQLFAYSKGHVAYHLLTFMKYRDKRALVRVAYELPQSMMSRYWNRLRGRYDYPWKLLAIETAGMLLGPWSLWKSLRHVKKHGPGARPVEEVPVTMPPVPAADLA</sequence>
<proteinExistence type="predicted"/>
<dbReference type="EC" id="2.4.-.-" evidence="2"/>
<dbReference type="CDD" id="cd00761">
    <property type="entry name" value="Glyco_tranf_GTA_type"/>
    <property type="match status" value="1"/>
</dbReference>
<dbReference type="RefSeq" id="WP_341403475.1">
    <property type="nucleotide sequence ID" value="NZ_JBBUKT010000002.1"/>
</dbReference>
<dbReference type="InterPro" id="IPR001173">
    <property type="entry name" value="Glyco_trans_2-like"/>
</dbReference>
<dbReference type="Gene3D" id="3.90.550.10">
    <property type="entry name" value="Spore Coat Polysaccharide Biosynthesis Protein SpsA, Chain A"/>
    <property type="match status" value="2"/>
</dbReference>
<evidence type="ECO:0000313" key="2">
    <source>
        <dbReference type="EMBL" id="MEK7950061.1"/>
    </source>
</evidence>
<gene>
    <name evidence="2" type="ORF">WKV53_06125</name>
</gene>
<feature type="domain" description="Glycosyltransferase 2-like" evidence="1">
    <location>
        <begin position="104"/>
        <end position="210"/>
    </location>
</feature>
<dbReference type="PANTHER" id="PTHR43179">
    <property type="entry name" value="RHAMNOSYLTRANSFERASE WBBL"/>
    <property type="match status" value="1"/>
</dbReference>
<dbReference type="Pfam" id="PF00535">
    <property type="entry name" value="Glycos_transf_2"/>
    <property type="match status" value="2"/>
</dbReference>
<dbReference type="Proteomes" id="UP001371305">
    <property type="component" value="Unassembled WGS sequence"/>
</dbReference>
<comment type="caution">
    <text evidence="2">The sequence shown here is derived from an EMBL/GenBank/DDBJ whole genome shotgun (WGS) entry which is preliminary data.</text>
</comment>
<dbReference type="PANTHER" id="PTHR43179:SF7">
    <property type="entry name" value="RHAMNOSYLTRANSFERASE WBBL"/>
    <property type="match status" value="1"/>
</dbReference>
<dbReference type="InterPro" id="IPR029044">
    <property type="entry name" value="Nucleotide-diphossugar_trans"/>
</dbReference>
<dbReference type="SUPFAM" id="SSF53448">
    <property type="entry name" value="Nucleotide-diphospho-sugar transferases"/>
    <property type="match status" value="2"/>
</dbReference>
<feature type="domain" description="Glycosyltransferase 2-like" evidence="1">
    <location>
        <begin position="538"/>
        <end position="706"/>
    </location>
</feature>
<keyword evidence="2" id="KW-0808">Transferase</keyword>
<evidence type="ECO:0000313" key="3">
    <source>
        <dbReference type="Proteomes" id="UP001371305"/>
    </source>
</evidence>
<organism evidence="2 3">
    <name type="scientific">Luteolibacter soli</name>
    <dbReference type="NCBI Taxonomy" id="3135280"/>
    <lineage>
        <taxon>Bacteria</taxon>
        <taxon>Pseudomonadati</taxon>
        <taxon>Verrucomicrobiota</taxon>
        <taxon>Verrucomicrobiia</taxon>
        <taxon>Verrucomicrobiales</taxon>
        <taxon>Verrucomicrobiaceae</taxon>
        <taxon>Luteolibacter</taxon>
    </lineage>
</organism>
<keyword evidence="3" id="KW-1185">Reference proteome</keyword>
<dbReference type="GO" id="GO:0016757">
    <property type="term" value="F:glycosyltransferase activity"/>
    <property type="evidence" value="ECO:0007669"/>
    <property type="project" value="UniProtKB-KW"/>
</dbReference>
<keyword evidence="2" id="KW-0328">Glycosyltransferase</keyword>
<protein>
    <submittedName>
        <fullName evidence="2">Glycosyltransferase</fullName>
        <ecNumber evidence="2">2.4.-.-</ecNumber>
    </submittedName>
</protein>
<accession>A0ABU9AQW9</accession>